<dbReference type="RefSeq" id="WP_171816718.1">
    <property type="nucleotide sequence ID" value="NZ_CP065218.1"/>
</dbReference>
<evidence type="ECO:0000313" key="1">
    <source>
        <dbReference type="EMBL" id="QPL55588.1"/>
    </source>
</evidence>
<dbReference type="Proteomes" id="UP000594435">
    <property type="component" value="Chromosome 2"/>
</dbReference>
<dbReference type="AlphaFoldDB" id="A0AAJ4IF00"/>
<sequence>MDLLPSYTPTKSGIEKLSKFFRFVPDKQNEGQKALRLGVKVAKRGTIKVIFF</sequence>
<accession>A0AAJ4IF00</accession>
<organism evidence="1 2">
    <name type="scientific">Vibrio navarrensis</name>
    <dbReference type="NCBI Taxonomy" id="29495"/>
    <lineage>
        <taxon>Bacteria</taxon>
        <taxon>Pseudomonadati</taxon>
        <taxon>Pseudomonadota</taxon>
        <taxon>Gammaproteobacteria</taxon>
        <taxon>Vibrionales</taxon>
        <taxon>Vibrionaceae</taxon>
        <taxon>Vibrio</taxon>
    </lineage>
</organism>
<gene>
    <name evidence="1" type="ORF">I3X05_21740</name>
</gene>
<proteinExistence type="predicted"/>
<protein>
    <submittedName>
        <fullName evidence="1">Uncharacterized protein</fullName>
    </submittedName>
</protein>
<dbReference type="EMBL" id="CP065218">
    <property type="protein sequence ID" value="QPL55588.1"/>
    <property type="molecule type" value="Genomic_DNA"/>
</dbReference>
<evidence type="ECO:0000313" key="2">
    <source>
        <dbReference type="Proteomes" id="UP000594435"/>
    </source>
</evidence>
<name>A0AAJ4IF00_9VIBR</name>
<reference evidence="1 2" key="1">
    <citation type="submission" date="2020-11" db="EMBL/GenBank/DDBJ databases">
        <title>Complete and Circularized Genome Assembly of a human isolate of Vibrio navarrensis biotype pommerensis with MiSeq and MinION Sequence Data.</title>
        <authorList>
            <person name="Schwartz K."/>
            <person name="Borowiak M."/>
            <person name="Deneke C."/>
            <person name="Balau V."/>
            <person name="Metelmann C."/>
            <person name="Strauch E."/>
        </authorList>
    </citation>
    <scope>NUCLEOTIDE SEQUENCE [LARGE SCALE GENOMIC DNA]</scope>
    <source>
        <strain evidence="1 2">20-VB00237</strain>
    </source>
</reference>